<gene>
    <name evidence="2" type="ORF">NCTC10124_01196</name>
</gene>
<name>A0A3B0PF89_MYCSY</name>
<reference evidence="3" key="1">
    <citation type="submission" date="2018-06" db="EMBL/GenBank/DDBJ databases">
        <authorList>
            <consortium name="Pathogen Informatics"/>
        </authorList>
    </citation>
    <scope>NUCLEOTIDE SEQUENCE [LARGE SCALE GENOMIC DNA]</scope>
    <source>
        <strain evidence="3">NCTC10124</strain>
    </source>
</reference>
<feature type="non-terminal residue" evidence="2">
    <location>
        <position position="34"/>
    </location>
</feature>
<dbReference type="AlphaFoldDB" id="A0A3B0PF89"/>
<feature type="region of interest" description="Disordered" evidence="1">
    <location>
        <begin position="1"/>
        <end position="22"/>
    </location>
</feature>
<organism evidence="2 3">
    <name type="scientific">Mycoplasmopsis synoviae</name>
    <name type="common">Mycoplasma synoviae</name>
    <dbReference type="NCBI Taxonomy" id="2109"/>
    <lineage>
        <taxon>Bacteria</taxon>
        <taxon>Bacillati</taxon>
        <taxon>Mycoplasmatota</taxon>
        <taxon>Mycoplasmoidales</taxon>
        <taxon>Metamycoplasmataceae</taxon>
        <taxon>Mycoplasmopsis</taxon>
    </lineage>
</organism>
<proteinExistence type="predicted"/>
<sequence>MAKYGFVSGTENCSKDATPVSPDGMVSLLERKTW</sequence>
<evidence type="ECO:0000313" key="2">
    <source>
        <dbReference type="EMBL" id="SYV93455.1"/>
    </source>
</evidence>
<protein>
    <submittedName>
        <fullName evidence="2">Uncharacterized protein</fullName>
    </submittedName>
</protein>
<evidence type="ECO:0000313" key="3">
    <source>
        <dbReference type="Proteomes" id="UP000259328"/>
    </source>
</evidence>
<dbReference type="Proteomes" id="UP000259328">
    <property type="component" value="Chromosome"/>
</dbReference>
<dbReference type="EMBL" id="LS991953">
    <property type="protein sequence ID" value="SYV93455.1"/>
    <property type="molecule type" value="Genomic_DNA"/>
</dbReference>
<accession>A0A3B0PF89</accession>
<evidence type="ECO:0000256" key="1">
    <source>
        <dbReference type="SAM" id="MobiDB-lite"/>
    </source>
</evidence>